<dbReference type="RefSeq" id="WP_115565500.1">
    <property type="nucleotide sequence ID" value="NZ_QRGR01000010.1"/>
</dbReference>
<comment type="caution">
    <text evidence="1">The sequence shown here is derived from an EMBL/GenBank/DDBJ whole genome shotgun (WGS) entry which is preliminary data.</text>
</comment>
<proteinExistence type="predicted"/>
<gene>
    <name evidence="1" type="ORF">DXT99_10445</name>
</gene>
<dbReference type="Proteomes" id="UP000256708">
    <property type="component" value="Unassembled WGS sequence"/>
</dbReference>
<reference evidence="2" key="1">
    <citation type="submission" date="2018-08" db="EMBL/GenBank/DDBJ databases">
        <authorList>
            <person name="Liu Z.-W."/>
            <person name="Du Z.-J."/>
        </authorList>
    </citation>
    <scope>NUCLEOTIDE SEQUENCE [LARGE SCALE GENOMIC DNA]</scope>
    <source>
        <strain evidence="2">H4X</strain>
    </source>
</reference>
<name>A0A3D8LCF9_9BACT</name>
<keyword evidence="2" id="KW-1185">Reference proteome</keyword>
<sequence length="113" mass="12968">MSKPKSTAPCVRYFYLPANSSRDAEIIQVINSGGPKVQVPMREEDIELSAIFERELTSSERLTYRNSETWKVFTSWDEVEQDHISFGLADEVLLVLLSLSYRFKLEEYIAVSA</sequence>
<dbReference type="AlphaFoldDB" id="A0A3D8LCF9"/>
<organism evidence="1 2">
    <name type="scientific">Pontibacter diazotrophicus</name>
    <dbReference type="NCBI Taxonomy" id="1400979"/>
    <lineage>
        <taxon>Bacteria</taxon>
        <taxon>Pseudomonadati</taxon>
        <taxon>Bacteroidota</taxon>
        <taxon>Cytophagia</taxon>
        <taxon>Cytophagales</taxon>
        <taxon>Hymenobacteraceae</taxon>
        <taxon>Pontibacter</taxon>
    </lineage>
</organism>
<evidence type="ECO:0000313" key="1">
    <source>
        <dbReference type="EMBL" id="RDV15085.1"/>
    </source>
</evidence>
<accession>A0A3D8LCF9</accession>
<evidence type="ECO:0000313" key="2">
    <source>
        <dbReference type="Proteomes" id="UP000256708"/>
    </source>
</evidence>
<dbReference type="OrthoDB" id="853298at2"/>
<protein>
    <submittedName>
        <fullName evidence="1">Uncharacterized protein</fullName>
    </submittedName>
</protein>
<dbReference type="EMBL" id="QRGR01000010">
    <property type="protein sequence ID" value="RDV15085.1"/>
    <property type="molecule type" value="Genomic_DNA"/>
</dbReference>